<accession>A0ABQ2RZR9</accession>
<reference evidence="3" key="1">
    <citation type="journal article" date="2019" name="Int. J. Syst. Evol. Microbiol.">
        <title>The Global Catalogue of Microorganisms (GCM) 10K type strain sequencing project: providing services to taxonomists for standard genome sequencing and annotation.</title>
        <authorList>
            <consortium name="The Broad Institute Genomics Platform"/>
            <consortium name="The Broad Institute Genome Sequencing Center for Infectious Disease"/>
            <person name="Wu L."/>
            <person name="Ma J."/>
        </authorList>
    </citation>
    <scope>NUCLEOTIDE SEQUENCE [LARGE SCALE GENOMIC DNA]</scope>
    <source>
        <strain evidence="3">JCM 31405</strain>
    </source>
</reference>
<evidence type="ECO:0000313" key="3">
    <source>
        <dbReference type="Proteomes" id="UP000644548"/>
    </source>
</evidence>
<keyword evidence="3" id="KW-1185">Reference proteome</keyword>
<dbReference type="InterPro" id="IPR044925">
    <property type="entry name" value="His-Me_finger_sf"/>
</dbReference>
<dbReference type="InterPro" id="IPR044930">
    <property type="entry name" value="Homing_endonuclease_His-Me"/>
</dbReference>
<comment type="caution">
    <text evidence="2">The sequence shown here is derived from an EMBL/GenBank/DDBJ whole genome shotgun (WGS) entry which is preliminary data.</text>
</comment>
<gene>
    <name evidence="2" type="ORF">GCM10008960_09120</name>
</gene>
<dbReference type="Proteomes" id="UP000644548">
    <property type="component" value="Unassembled WGS sequence"/>
</dbReference>
<organism evidence="2 3">
    <name type="scientific">Deinococcus sedimenti</name>
    <dbReference type="NCBI Taxonomy" id="1867090"/>
    <lineage>
        <taxon>Bacteria</taxon>
        <taxon>Thermotogati</taxon>
        <taxon>Deinococcota</taxon>
        <taxon>Deinococci</taxon>
        <taxon>Deinococcales</taxon>
        <taxon>Deinococcaceae</taxon>
        <taxon>Deinococcus</taxon>
    </lineage>
</organism>
<name>A0ABQ2RZR9_9DEIO</name>
<protein>
    <recommendedName>
        <fullName evidence="4">HNH nuclease domain-containing protein</fullName>
    </recommendedName>
</protein>
<dbReference type="RefSeq" id="WP_189071913.1">
    <property type="nucleotide sequence ID" value="NZ_BMQN01000001.1"/>
</dbReference>
<proteinExistence type="predicted"/>
<dbReference type="Gene3D" id="3.90.75.10">
    <property type="entry name" value="Homing Intron 3 (I-ppo) Encoded Endonuclease, Chain A"/>
    <property type="match status" value="1"/>
</dbReference>
<dbReference type="SUPFAM" id="SSF54060">
    <property type="entry name" value="His-Me finger endonucleases"/>
    <property type="match status" value="1"/>
</dbReference>
<evidence type="ECO:0008006" key="4">
    <source>
        <dbReference type="Google" id="ProtNLM"/>
    </source>
</evidence>
<evidence type="ECO:0000256" key="1">
    <source>
        <dbReference type="SAM" id="MobiDB-lite"/>
    </source>
</evidence>
<feature type="region of interest" description="Disordered" evidence="1">
    <location>
        <begin position="105"/>
        <end position="128"/>
    </location>
</feature>
<dbReference type="EMBL" id="BMQN01000001">
    <property type="protein sequence ID" value="GGR84259.1"/>
    <property type="molecule type" value="Genomic_DNA"/>
</dbReference>
<sequence>MKSPLTTDQIKDLPRTTARFHRSYDIDPDTGCWIWTVSPGSRYAVAKITTKDGAYAYQASHLSLALHGRPLSAGQVACHTCDHPRCVNPEHLFAGTHDENMADMVSKGRKTGKGGPSGERNGRAKLSRRDVDHIRSLPTRHGLLTELAAQYGVTPGAIKRIRDGEIWK</sequence>
<evidence type="ECO:0000313" key="2">
    <source>
        <dbReference type="EMBL" id="GGR84259.1"/>
    </source>
</evidence>